<gene>
    <name evidence="2" type="ORF">PXEA_LOCUS30499</name>
</gene>
<protein>
    <submittedName>
        <fullName evidence="2">Uncharacterized protein</fullName>
    </submittedName>
</protein>
<evidence type="ECO:0000313" key="2">
    <source>
        <dbReference type="EMBL" id="VEL37059.1"/>
    </source>
</evidence>
<organism evidence="2 3">
    <name type="scientific">Protopolystoma xenopodis</name>
    <dbReference type="NCBI Taxonomy" id="117903"/>
    <lineage>
        <taxon>Eukaryota</taxon>
        <taxon>Metazoa</taxon>
        <taxon>Spiralia</taxon>
        <taxon>Lophotrochozoa</taxon>
        <taxon>Platyhelminthes</taxon>
        <taxon>Monogenea</taxon>
        <taxon>Polyopisthocotylea</taxon>
        <taxon>Polystomatidea</taxon>
        <taxon>Polystomatidae</taxon>
        <taxon>Protopolystoma</taxon>
    </lineage>
</organism>
<evidence type="ECO:0000256" key="1">
    <source>
        <dbReference type="SAM" id="MobiDB-lite"/>
    </source>
</evidence>
<dbReference type="EMBL" id="CAAALY010253892">
    <property type="protein sequence ID" value="VEL37059.1"/>
    <property type="molecule type" value="Genomic_DNA"/>
</dbReference>
<sequence length="99" mass="11152">MIAWRRVEGTREERGKMPLLGQTDGCDARGPNDQQPFTFPVVTKQKIRLEGSEKSEKSGSGLNMGKKTVFSRVSQITSRGYWSPTTRSGPWGFGFRDLR</sequence>
<feature type="compositionally biased region" description="Basic and acidic residues" evidence="1">
    <location>
        <begin position="1"/>
        <end position="16"/>
    </location>
</feature>
<comment type="caution">
    <text evidence="2">The sequence shown here is derived from an EMBL/GenBank/DDBJ whole genome shotgun (WGS) entry which is preliminary data.</text>
</comment>
<reference evidence="2" key="1">
    <citation type="submission" date="2018-11" db="EMBL/GenBank/DDBJ databases">
        <authorList>
            <consortium name="Pathogen Informatics"/>
        </authorList>
    </citation>
    <scope>NUCLEOTIDE SEQUENCE</scope>
</reference>
<proteinExistence type="predicted"/>
<keyword evidence="3" id="KW-1185">Reference proteome</keyword>
<feature type="region of interest" description="Disordered" evidence="1">
    <location>
        <begin position="1"/>
        <end position="37"/>
    </location>
</feature>
<dbReference type="Proteomes" id="UP000784294">
    <property type="component" value="Unassembled WGS sequence"/>
</dbReference>
<name>A0A448XHZ2_9PLAT</name>
<dbReference type="AlphaFoldDB" id="A0A448XHZ2"/>
<accession>A0A448XHZ2</accession>
<evidence type="ECO:0000313" key="3">
    <source>
        <dbReference type="Proteomes" id="UP000784294"/>
    </source>
</evidence>